<dbReference type="Gene3D" id="3.40.50.880">
    <property type="match status" value="1"/>
</dbReference>
<dbReference type="PANTHER" id="PTHR37947:SF1">
    <property type="entry name" value="BLL2462 PROTEIN"/>
    <property type="match status" value="1"/>
</dbReference>
<keyword evidence="1" id="KW-0812">Transmembrane</keyword>
<organism evidence="2">
    <name type="scientific">marine metagenome</name>
    <dbReference type="NCBI Taxonomy" id="408172"/>
    <lineage>
        <taxon>unclassified sequences</taxon>
        <taxon>metagenomes</taxon>
        <taxon>ecological metagenomes</taxon>
    </lineage>
</organism>
<dbReference type="InterPro" id="IPR029062">
    <property type="entry name" value="Class_I_gatase-like"/>
</dbReference>
<dbReference type="SUPFAM" id="SSF53300">
    <property type="entry name" value="vWA-like"/>
    <property type="match status" value="1"/>
</dbReference>
<keyword evidence="1" id="KW-1133">Transmembrane helix</keyword>
<dbReference type="Gene3D" id="3.40.50.410">
    <property type="entry name" value="von Willebrand factor, type A domain"/>
    <property type="match status" value="1"/>
</dbReference>
<name>A0A381VBS4_9ZZZZ</name>
<proteinExistence type="predicted"/>
<dbReference type="EMBL" id="UINC01008402">
    <property type="protein sequence ID" value="SVA37815.1"/>
    <property type="molecule type" value="Genomic_DNA"/>
</dbReference>
<keyword evidence="1" id="KW-0472">Membrane</keyword>
<protein>
    <recommendedName>
        <fullName evidence="3">VWFA domain-containing protein</fullName>
    </recommendedName>
</protein>
<dbReference type="PANTHER" id="PTHR37947">
    <property type="entry name" value="BLL2462 PROTEIN"/>
    <property type="match status" value="1"/>
</dbReference>
<evidence type="ECO:0000256" key="1">
    <source>
        <dbReference type="SAM" id="Phobius"/>
    </source>
</evidence>
<evidence type="ECO:0000313" key="2">
    <source>
        <dbReference type="EMBL" id="SVA37815.1"/>
    </source>
</evidence>
<dbReference type="InterPro" id="IPR036465">
    <property type="entry name" value="vWFA_dom_sf"/>
</dbReference>
<reference evidence="2" key="1">
    <citation type="submission" date="2018-05" db="EMBL/GenBank/DDBJ databases">
        <authorList>
            <person name="Lanie J.A."/>
            <person name="Ng W.-L."/>
            <person name="Kazmierczak K.M."/>
            <person name="Andrzejewski T.M."/>
            <person name="Davidsen T.M."/>
            <person name="Wayne K.J."/>
            <person name="Tettelin H."/>
            <person name="Glass J.I."/>
            <person name="Rusch D."/>
            <person name="Podicherti R."/>
            <person name="Tsui H.-C.T."/>
            <person name="Winkler M.E."/>
        </authorList>
    </citation>
    <scope>NUCLEOTIDE SEQUENCE</scope>
</reference>
<dbReference type="SUPFAM" id="SSF52317">
    <property type="entry name" value="Class I glutamine amidotransferase-like"/>
    <property type="match status" value="1"/>
</dbReference>
<gene>
    <name evidence="2" type="ORF">METZ01_LOCUS90669</name>
</gene>
<dbReference type="CDD" id="cd00198">
    <property type="entry name" value="vWFA"/>
    <property type="match status" value="1"/>
</dbReference>
<accession>A0A381VBS4</accession>
<dbReference type="AlphaFoldDB" id="A0A381VBS4"/>
<feature type="transmembrane region" description="Helical" evidence="1">
    <location>
        <begin position="691"/>
        <end position="711"/>
    </location>
</feature>
<sequence length="718" mass="79963">MVLGLVLVTVTGVMCWLAWHRTGYRKWTGILELLRFALVCLVMVTLCQPEWLKTRPPDQSPTLVVLWDKSNSMATRDIIDNEDISGQPKSRAETIKPLISETIWKPIDNELNVVFEPFSSQLTPATEATDLNAGLSQVLENHSNLRGVVVLSDGDWNTGKSPVEAATRFRMKEIPVFTVGVGREVPLPDLELTSMDTPTFGVVKKALRIPFVIRSTLGQNRDLNATLHVNGKPKISKMIHVPAMGQVQQNMIWTPAVTGDYTLTLRIPQDMQELAIENNEISTPISIRQEQLKVLVVESYPRWEYRYLRNALERDPGVEVTCLLFHPKLPKMGGGRSYIKQFPAANELSRFDVVFLGDVGVGPKQLTFQQAQDLKQLVSAQAAGLVFIPGRTGQHDSLVSSPLADLYPVVMDAVRTRGIGSITPGHFSLTQSGQRSLLTRLGETDQNNAQVWRMLPGFHWYAGVQRAKAGSEILAVHDQEATTSGRVPLIVTKTYGTGKVLFMGTDSAWRWREGVEDRYHYRFWGQVTRWMAYQRQMAPGQTIRLFFSPDRPRVDDVVSLNANVLDSLGGPLDQGSVMVQAISPSGKTQTIRLQPGEEDTWGLFVGSFEPKEAGNYRLITSCAETGASVQADLSVQGLNRERKGRVARFDVLDEIAEITKGKLVPVSEVQNLLDHLATLPEPESTIHRIRLWAHPIWGGILIVLLGIFWIGRKMIGAV</sequence>
<evidence type="ECO:0008006" key="3">
    <source>
        <dbReference type="Google" id="ProtNLM"/>
    </source>
</evidence>